<keyword evidence="3" id="KW-1185">Reference proteome</keyword>
<sequence length="80" mass="8028">MFHSSCNLQNNHKGGLPAALFSGAAGAMLRGSLFARPFGASAPRSAPLGHPLRSAKPFGPAGQAASPPNGPKSGQGNLTY</sequence>
<evidence type="ECO:0000313" key="3">
    <source>
        <dbReference type="Proteomes" id="UP000007519"/>
    </source>
</evidence>
<protein>
    <submittedName>
        <fullName evidence="2">Uncharacterized protein</fullName>
    </submittedName>
</protein>
<evidence type="ECO:0000256" key="1">
    <source>
        <dbReference type="SAM" id="MobiDB-lite"/>
    </source>
</evidence>
<dbReference type="OrthoDB" id="10014718at2"/>
<dbReference type="KEGG" id="sgn:SGRA_2781"/>
<proteinExistence type="predicted"/>
<feature type="region of interest" description="Disordered" evidence="1">
    <location>
        <begin position="40"/>
        <end position="80"/>
    </location>
</feature>
<evidence type="ECO:0000313" key="2">
    <source>
        <dbReference type="EMBL" id="AFC25509.1"/>
    </source>
</evidence>
<dbReference type="HOGENOM" id="CLU_2587730_0_0_10"/>
<dbReference type="STRING" id="984262.SGRA_2781"/>
<gene>
    <name evidence="2" type="ordered locus">SGRA_2781</name>
</gene>
<accession>H6LA41</accession>
<dbReference type="Proteomes" id="UP000007519">
    <property type="component" value="Chromosome"/>
</dbReference>
<organism evidence="2 3">
    <name type="scientific">Saprospira grandis (strain Lewin)</name>
    <dbReference type="NCBI Taxonomy" id="984262"/>
    <lineage>
        <taxon>Bacteria</taxon>
        <taxon>Pseudomonadati</taxon>
        <taxon>Bacteroidota</taxon>
        <taxon>Saprospiria</taxon>
        <taxon>Saprospirales</taxon>
        <taxon>Saprospiraceae</taxon>
        <taxon>Saprospira</taxon>
    </lineage>
</organism>
<dbReference type="EMBL" id="CP002831">
    <property type="protein sequence ID" value="AFC25509.1"/>
    <property type="molecule type" value="Genomic_DNA"/>
</dbReference>
<dbReference type="AlphaFoldDB" id="H6LA41"/>
<reference evidence="2 3" key="1">
    <citation type="journal article" date="2012" name="Stand. Genomic Sci.">
        <title>Complete genome sequencing and analysis of Saprospira grandis str. Lewin, a predatory marine bacterium.</title>
        <authorList>
            <person name="Saw J.H."/>
            <person name="Yuryev A."/>
            <person name="Kanbe M."/>
            <person name="Hou S."/>
            <person name="Young A.G."/>
            <person name="Aizawa S."/>
            <person name="Alam M."/>
        </authorList>
    </citation>
    <scope>NUCLEOTIDE SEQUENCE [LARGE SCALE GENOMIC DNA]</scope>
    <source>
        <strain evidence="2 3">Lewin</strain>
    </source>
</reference>
<name>H6LA41_SAPGL</name>